<dbReference type="Proteomes" id="UP000310200">
    <property type="component" value="Unassembled WGS sequence"/>
</dbReference>
<comment type="cofactor">
    <cofactor evidence="1">
        <name>pyridoxal 5'-phosphate</name>
        <dbReference type="ChEBI" id="CHEBI:597326"/>
    </cofactor>
</comment>
<dbReference type="GO" id="GO:0030170">
    <property type="term" value="F:pyridoxal phosphate binding"/>
    <property type="evidence" value="ECO:0007669"/>
    <property type="project" value="InterPro"/>
</dbReference>
<dbReference type="CDD" id="cd00609">
    <property type="entry name" value="AAT_like"/>
    <property type="match status" value="1"/>
</dbReference>
<dbReference type="Pfam" id="PF00155">
    <property type="entry name" value="Aminotran_1_2"/>
    <property type="match status" value="1"/>
</dbReference>
<feature type="domain" description="Aminotransferase class I/classII large" evidence="5">
    <location>
        <begin position="65"/>
        <end position="402"/>
    </location>
</feature>
<protein>
    <recommendedName>
        <fullName evidence="5">Aminotransferase class I/classII large domain-containing protein</fullName>
    </recommendedName>
</protein>
<keyword evidence="4" id="KW-0663">Pyridoxal phosphate</keyword>
<evidence type="ECO:0000256" key="2">
    <source>
        <dbReference type="ARBA" id="ARBA00022576"/>
    </source>
</evidence>
<dbReference type="FunFam" id="3.90.1150.10:FF:000166">
    <property type="entry name" value="Kynurenine/alpha-aminoadipate aminotransferase, mitochondrial"/>
    <property type="match status" value="1"/>
</dbReference>
<dbReference type="STRING" id="300112.A0A4V3SBF6"/>
<proteinExistence type="predicted"/>
<evidence type="ECO:0000256" key="1">
    <source>
        <dbReference type="ARBA" id="ARBA00001933"/>
    </source>
</evidence>
<dbReference type="PANTHER" id="PTHR42790">
    <property type="entry name" value="AMINOTRANSFERASE"/>
    <property type="match status" value="1"/>
</dbReference>
<keyword evidence="7" id="KW-1185">Reference proteome</keyword>
<accession>A0A4V3SBF6</accession>
<reference evidence="6 7" key="1">
    <citation type="journal article" date="2019" name="Philos. Trans. R. Soc. Lond., B, Biol. Sci.">
        <title>Ant behaviour and brain gene expression of defending hosts depend on the ecological success of the intruding social parasite.</title>
        <authorList>
            <person name="Kaur R."/>
            <person name="Stoldt M."/>
            <person name="Jongepier E."/>
            <person name="Feldmeyer B."/>
            <person name="Menzel F."/>
            <person name="Bornberg-Bauer E."/>
            <person name="Foitzik S."/>
        </authorList>
    </citation>
    <scope>NUCLEOTIDE SEQUENCE [LARGE SCALE GENOMIC DNA]</scope>
    <source>
        <tissue evidence="6">Whole body</tissue>
    </source>
</reference>
<dbReference type="InterPro" id="IPR004839">
    <property type="entry name" value="Aminotransferase_I/II_large"/>
</dbReference>
<dbReference type="InterPro" id="IPR015424">
    <property type="entry name" value="PyrdxlP-dep_Trfase"/>
</dbReference>
<evidence type="ECO:0000256" key="4">
    <source>
        <dbReference type="ARBA" id="ARBA00022898"/>
    </source>
</evidence>
<dbReference type="EMBL" id="QBLH01001209">
    <property type="protein sequence ID" value="TGZ52674.1"/>
    <property type="molecule type" value="Genomic_DNA"/>
</dbReference>
<comment type="caution">
    <text evidence="6">The sequence shown here is derived from an EMBL/GenBank/DDBJ whole genome shotgun (WGS) entry which is preliminary data.</text>
</comment>
<name>A0A4V3SBF6_9HYME</name>
<keyword evidence="3" id="KW-0808">Transferase</keyword>
<dbReference type="Gene3D" id="3.40.640.10">
    <property type="entry name" value="Type I PLP-dependent aspartate aminotransferase-like (Major domain)"/>
    <property type="match status" value="1"/>
</dbReference>
<dbReference type="PANTHER" id="PTHR42790:SF19">
    <property type="entry name" value="KYNURENINE_ALPHA-AMINOADIPATE AMINOTRANSFERASE, MITOCHONDRIAL"/>
    <property type="match status" value="1"/>
</dbReference>
<evidence type="ECO:0000313" key="6">
    <source>
        <dbReference type="EMBL" id="TGZ52674.1"/>
    </source>
</evidence>
<sequence>MDYTKFFSKATNRRRPNLIRQLTELYLTQPNSITLAAGMPNAATYPVNSISMTYKYNIPVNLSKHEVSTALQYGSSQGYAPLIEKWKEFQKMWHTPKRSDWQVVFTNGSLDGCSKIFEMMIDENDPVMIQAPLYIGILGALVPLAPNVIEIHQDADGIIPEEITKECEQRFKDGKPMPKLLYINPTGANPTGTVLSETRRRKVYELAQKYNFLIVEDDPYCFIHFLGEQPTSFFSLDTDGRVIRLDSFSKIMSAGIRVGVVTAHPDISAKLQLHMENSIIHPSNVSQMLIYKLFENWTPQQFEQHFKDIQKFYQERRDMMLTMVEKHLKGLAEWYVPQGGMFLWIKVTVVDNTLDLVLNKCVPQGVFVLPGNTFNYDTSKHDCHLRLSYSYSSLEEMDKGLSVVAKIIREEAEKKSNEIKT</sequence>
<evidence type="ECO:0000313" key="7">
    <source>
        <dbReference type="Proteomes" id="UP000310200"/>
    </source>
</evidence>
<dbReference type="GO" id="GO:0016212">
    <property type="term" value="F:kynurenine-oxoglutarate transaminase activity"/>
    <property type="evidence" value="ECO:0007669"/>
    <property type="project" value="TreeGrafter"/>
</dbReference>
<dbReference type="AlphaFoldDB" id="A0A4V3SBF6"/>
<evidence type="ECO:0000256" key="3">
    <source>
        <dbReference type="ARBA" id="ARBA00022679"/>
    </source>
</evidence>
<dbReference type="InterPro" id="IPR050859">
    <property type="entry name" value="Class-I_PLP-dep_aminotransf"/>
</dbReference>
<dbReference type="SUPFAM" id="SSF53383">
    <property type="entry name" value="PLP-dependent transferases"/>
    <property type="match status" value="1"/>
</dbReference>
<keyword evidence="2" id="KW-0032">Aminotransferase</keyword>
<evidence type="ECO:0000259" key="5">
    <source>
        <dbReference type="Pfam" id="PF00155"/>
    </source>
</evidence>
<gene>
    <name evidence="6" type="ORF">DBV15_11857</name>
</gene>
<dbReference type="InterPro" id="IPR015421">
    <property type="entry name" value="PyrdxlP-dep_Trfase_major"/>
</dbReference>
<dbReference type="GO" id="GO:1901605">
    <property type="term" value="P:alpha-amino acid metabolic process"/>
    <property type="evidence" value="ECO:0007669"/>
    <property type="project" value="TreeGrafter"/>
</dbReference>
<organism evidence="6 7">
    <name type="scientific">Temnothorax longispinosus</name>
    <dbReference type="NCBI Taxonomy" id="300112"/>
    <lineage>
        <taxon>Eukaryota</taxon>
        <taxon>Metazoa</taxon>
        <taxon>Ecdysozoa</taxon>
        <taxon>Arthropoda</taxon>
        <taxon>Hexapoda</taxon>
        <taxon>Insecta</taxon>
        <taxon>Pterygota</taxon>
        <taxon>Neoptera</taxon>
        <taxon>Endopterygota</taxon>
        <taxon>Hymenoptera</taxon>
        <taxon>Apocrita</taxon>
        <taxon>Aculeata</taxon>
        <taxon>Formicoidea</taxon>
        <taxon>Formicidae</taxon>
        <taxon>Myrmicinae</taxon>
        <taxon>Temnothorax</taxon>
    </lineage>
</organism>